<reference evidence="2 3" key="1">
    <citation type="submission" date="2019-07" db="EMBL/GenBank/DDBJ databases">
        <title>complete genome sequencing of Ornithinimicrobium sp. H23M54.</title>
        <authorList>
            <person name="Bae J.-W."/>
            <person name="Lee S.-Y."/>
        </authorList>
    </citation>
    <scope>NUCLEOTIDE SEQUENCE [LARGE SCALE GENOMIC DNA]</scope>
    <source>
        <strain evidence="2 3">H23M54</strain>
    </source>
</reference>
<organism evidence="2 3">
    <name type="scientific">Ornithinimicrobium ciconiae</name>
    <dbReference type="NCBI Taxonomy" id="2594265"/>
    <lineage>
        <taxon>Bacteria</taxon>
        <taxon>Bacillati</taxon>
        <taxon>Actinomycetota</taxon>
        <taxon>Actinomycetes</taxon>
        <taxon>Micrococcales</taxon>
        <taxon>Ornithinimicrobiaceae</taxon>
        <taxon>Ornithinimicrobium</taxon>
    </lineage>
</organism>
<name>A0A516GCA3_9MICO</name>
<keyword evidence="2" id="KW-0378">Hydrolase</keyword>
<dbReference type="AlphaFoldDB" id="A0A516GCA3"/>
<gene>
    <name evidence="2" type="ORF">FNH13_13125</name>
</gene>
<dbReference type="KEGG" id="orz:FNH13_13125"/>
<accession>A0A516GCA3</accession>
<evidence type="ECO:0000313" key="3">
    <source>
        <dbReference type="Proteomes" id="UP000315395"/>
    </source>
</evidence>
<keyword evidence="2" id="KW-0255">Endonuclease</keyword>
<dbReference type="InterPro" id="IPR008538">
    <property type="entry name" value="Uma2"/>
</dbReference>
<dbReference type="CDD" id="cd06260">
    <property type="entry name" value="DUF820-like"/>
    <property type="match status" value="1"/>
</dbReference>
<dbReference type="Pfam" id="PF05685">
    <property type="entry name" value="Uma2"/>
    <property type="match status" value="1"/>
</dbReference>
<dbReference type="GO" id="GO:0004519">
    <property type="term" value="F:endonuclease activity"/>
    <property type="evidence" value="ECO:0007669"/>
    <property type="project" value="UniProtKB-KW"/>
</dbReference>
<keyword evidence="3" id="KW-1185">Reference proteome</keyword>
<dbReference type="InterPro" id="IPR011335">
    <property type="entry name" value="Restrct_endonuc-II-like"/>
</dbReference>
<dbReference type="Proteomes" id="UP000315395">
    <property type="component" value="Chromosome"/>
</dbReference>
<dbReference type="Gene3D" id="3.90.1570.10">
    <property type="entry name" value="tt1808, chain A"/>
    <property type="match status" value="1"/>
</dbReference>
<keyword evidence="2" id="KW-0540">Nuclease</keyword>
<feature type="domain" description="Putative restriction endonuclease" evidence="1">
    <location>
        <begin position="15"/>
        <end position="172"/>
    </location>
</feature>
<dbReference type="EMBL" id="CP041616">
    <property type="protein sequence ID" value="QDO89153.1"/>
    <property type="molecule type" value="Genomic_DNA"/>
</dbReference>
<dbReference type="OrthoDB" id="9799703at2"/>
<sequence length="187" mass="20783">MGLMPTLPRSGPLTLEDFEAIRDVDDGHRYELIDGTLVVTPSPVPAHQNAVQELFLRLHDTKPADIRVFVAPLDIRFAGDTVLQPDVLVVPRSAVGGRRIEGDPLLAVEVLSPSTRTFDLGAKLLRYQRAGTPAYWVIDPDEPSLRVWELRDDVYVEVAHVTGDEVARLSLPWPIEIAPSHLVDDLR</sequence>
<evidence type="ECO:0000313" key="2">
    <source>
        <dbReference type="EMBL" id="QDO89153.1"/>
    </source>
</evidence>
<dbReference type="SUPFAM" id="SSF52980">
    <property type="entry name" value="Restriction endonuclease-like"/>
    <property type="match status" value="1"/>
</dbReference>
<protein>
    <submittedName>
        <fullName evidence="2">Uma2 family endonuclease</fullName>
    </submittedName>
</protein>
<proteinExistence type="predicted"/>
<dbReference type="InterPro" id="IPR012296">
    <property type="entry name" value="Nuclease_put_TT1808"/>
</dbReference>
<evidence type="ECO:0000259" key="1">
    <source>
        <dbReference type="Pfam" id="PF05685"/>
    </source>
</evidence>
<dbReference type="PANTHER" id="PTHR34107:SF2">
    <property type="entry name" value="SLL0888 PROTEIN"/>
    <property type="match status" value="1"/>
</dbReference>
<dbReference type="PANTHER" id="PTHR34107">
    <property type="entry name" value="SLL0198 PROTEIN-RELATED"/>
    <property type="match status" value="1"/>
</dbReference>